<protein>
    <submittedName>
        <fullName evidence="7">Metal ABC transporter substrate-binding protein</fullName>
    </submittedName>
</protein>
<dbReference type="Gene3D" id="3.40.50.1980">
    <property type="entry name" value="Nitrogenase molybdenum iron protein domain"/>
    <property type="match status" value="2"/>
</dbReference>
<evidence type="ECO:0000256" key="5">
    <source>
        <dbReference type="SAM" id="MobiDB-lite"/>
    </source>
</evidence>
<dbReference type="PANTHER" id="PTHR42953">
    <property type="entry name" value="HIGH-AFFINITY ZINC UPTAKE SYSTEM PROTEIN ZNUA-RELATED"/>
    <property type="match status" value="1"/>
</dbReference>
<feature type="coiled-coil region" evidence="4">
    <location>
        <begin position="153"/>
        <end position="180"/>
    </location>
</feature>
<dbReference type="InterPro" id="IPR006128">
    <property type="entry name" value="Lipoprotein_PsaA-like"/>
</dbReference>
<dbReference type="RefSeq" id="WP_004631872.1">
    <property type="nucleotide sequence ID" value="NZ_CP046314.1"/>
</dbReference>
<comment type="similarity">
    <text evidence="3">Belongs to the bacterial solute-binding protein 9 family.</text>
</comment>
<dbReference type="PRINTS" id="PR00690">
    <property type="entry name" value="ADHESNFAMILY"/>
</dbReference>
<evidence type="ECO:0000256" key="3">
    <source>
        <dbReference type="RuleBase" id="RU003512"/>
    </source>
</evidence>
<proteinExistence type="inferred from homology"/>
<dbReference type="GO" id="GO:0046872">
    <property type="term" value="F:metal ion binding"/>
    <property type="evidence" value="ECO:0007669"/>
    <property type="project" value="InterPro"/>
</dbReference>
<keyword evidence="2 6" id="KW-0732">Signal</keyword>
<feature type="region of interest" description="Disordered" evidence="5">
    <location>
        <begin position="302"/>
        <end position="334"/>
    </location>
</feature>
<feature type="signal peptide" evidence="6">
    <location>
        <begin position="1"/>
        <end position="27"/>
    </location>
</feature>
<dbReference type="Proteomes" id="UP000425411">
    <property type="component" value="Chromosome"/>
</dbReference>
<reference evidence="7 8" key="1">
    <citation type="submission" date="2019-11" db="EMBL/GenBank/DDBJ databases">
        <title>FDA dAtabase for Regulatory Grade micrObial Sequences (FDA-ARGOS): Supporting development and validation of Infectious Disease Dx tests.</title>
        <authorList>
            <person name="Turner S."/>
            <person name="Byrd R."/>
            <person name="Tallon L."/>
            <person name="Sadzewicz L."/>
            <person name="Vavikolanu K."/>
            <person name="Mehta A."/>
            <person name="Aluvathingal J."/>
            <person name="Nadendla S."/>
            <person name="Myers T."/>
            <person name="Yan Y."/>
            <person name="Sichtig H."/>
        </authorList>
    </citation>
    <scope>NUCLEOTIDE SEQUENCE [LARGE SCALE GENOMIC DNA]</scope>
    <source>
        <strain evidence="7 8">FDAARGOS_741</strain>
    </source>
</reference>
<evidence type="ECO:0000256" key="6">
    <source>
        <dbReference type="SAM" id="SignalP"/>
    </source>
</evidence>
<evidence type="ECO:0000313" key="8">
    <source>
        <dbReference type="Proteomes" id="UP000425411"/>
    </source>
</evidence>
<evidence type="ECO:0000313" key="7">
    <source>
        <dbReference type="EMBL" id="QGS09375.1"/>
    </source>
</evidence>
<evidence type="ECO:0000256" key="1">
    <source>
        <dbReference type="ARBA" id="ARBA00022448"/>
    </source>
</evidence>
<evidence type="ECO:0000256" key="4">
    <source>
        <dbReference type="SAM" id="Coils"/>
    </source>
</evidence>
<keyword evidence="4" id="KW-0175">Coiled coil</keyword>
<dbReference type="InterPro" id="IPR006127">
    <property type="entry name" value="ZnuA-like"/>
</dbReference>
<evidence type="ECO:0000256" key="2">
    <source>
        <dbReference type="ARBA" id="ARBA00022729"/>
    </source>
</evidence>
<feature type="chain" id="PRO_5042916152" evidence="6">
    <location>
        <begin position="28"/>
        <end position="334"/>
    </location>
</feature>
<keyword evidence="8" id="KW-1185">Reference proteome</keyword>
<dbReference type="InterPro" id="IPR050492">
    <property type="entry name" value="Bact_metal-bind_prot9"/>
</dbReference>
<dbReference type="EMBL" id="CP046314">
    <property type="protein sequence ID" value="QGS09375.1"/>
    <property type="molecule type" value="Genomic_DNA"/>
</dbReference>
<dbReference type="SUPFAM" id="SSF53807">
    <property type="entry name" value="Helical backbone' metal receptor"/>
    <property type="match status" value="1"/>
</dbReference>
<dbReference type="GO" id="GO:0030001">
    <property type="term" value="P:metal ion transport"/>
    <property type="evidence" value="ECO:0007669"/>
    <property type="project" value="InterPro"/>
</dbReference>
<dbReference type="AlphaFoldDB" id="A0AAP9HCR1"/>
<dbReference type="Pfam" id="PF01297">
    <property type="entry name" value="ZnuA"/>
    <property type="match status" value="1"/>
</dbReference>
<sequence length="334" mass="37329">MSKFLKFLSIITALTLFLVGCSSKTNSNPTSTEKIKIVTSVNFYAEVAKAVAGDKAEVSSIISSSIDPHDFEPTAQDAKTVADSKIAILNGGGYDSWFEKLTNNSKNITKIDGAKLLGLKEGENEHIWYNPEVMSKIADELTKILSEKDSSNKDFYEKNRDKYKKELSKITEKINSLKEKANGKSVLTTEPVFEYAVKSLGLKVSDEVNKLAQATEEGNDPAPQDLKNIQQQIKKKQISLIINNVQTTNKTVEGLINLAEQNNIPILNVTETQPDGKTYIEWMLDQYNKLEEILNGGKGEKAYHTEDAKESHSHDHEHDHEGHDHNHEGHNHNH</sequence>
<dbReference type="InterPro" id="IPR006129">
    <property type="entry name" value="AdhesinB"/>
</dbReference>
<dbReference type="GO" id="GO:0007155">
    <property type="term" value="P:cell adhesion"/>
    <property type="evidence" value="ECO:0007669"/>
    <property type="project" value="InterPro"/>
</dbReference>
<dbReference type="PROSITE" id="PS51257">
    <property type="entry name" value="PROKAR_LIPOPROTEIN"/>
    <property type="match status" value="1"/>
</dbReference>
<name>A0AAP9HCR1_9BACL</name>
<dbReference type="PRINTS" id="PR00691">
    <property type="entry name" value="ADHESINB"/>
</dbReference>
<keyword evidence="1 3" id="KW-0813">Transport</keyword>
<organism evidence="7 8">
    <name type="scientific">Gemella morbillorum</name>
    <dbReference type="NCBI Taxonomy" id="29391"/>
    <lineage>
        <taxon>Bacteria</taxon>
        <taxon>Bacillati</taxon>
        <taxon>Bacillota</taxon>
        <taxon>Bacilli</taxon>
        <taxon>Bacillales</taxon>
        <taxon>Gemellaceae</taxon>
        <taxon>Gemella</taxon>
    </lineage>
</organism>
<gene>
    <name evidence="7" type="ORF">FOC49_05560</name>
</gene>
<accession>A0AAP9HCR1</accession>